<dbReference type="Proteomes" id="UP000244855">
    <property type="component" value="Unassembled WGS sequence"/>
</dbReference>
<dbReference type="AlphaFoldDB" id="A0A2V1DLF7"/>
<dbReference type="GO" id="GO:0008236">
    <property type="term" value="F:serine-type peptidase activity"/>
    <property type="evidence" value="ECO:0007669"/>
    <property type="project" value="InterPro"/>
</dbReference>
<feature type="signal peptide" evidence="2">
    <location>
        <begin position="1"/>
        <end position="17"/>
    </location>
</feature>
<evidence type="ECO:0000256" key="2">
    <source>
        <dbReference type="SAM" id="SignalP"/>
    </source>
</evidence>
<dbReference type="InterPro" id="IPR029045">
    <property type="entry name" value="ClpP/crotonase-like_dom_sf"/>
</dbReference>
<evidence type="ECO:0000259" key="3">
    <source>
        <dbReference type="Pfam" id="PF03572"/>
    </source>
</evidence>
<evidence type="ECO:0000256" key="1">
    <source>
        <dbReference type="SAM" id="MobiDB-lite"/>
    </source>
</evidence>
<protein>
    <submittedName>
        <fullName evidence="5">Peptidase S41 family protein-like protein</fullName>
    </submittedName>
</protein>
<dbReference type="SUPFAM" id="SSF52096">
    <property type="entry name" value="ClpP/crotonase"/>
    <property type="match status" value="1"/>
</dbReference>
<keyword evidence="2" id="KW-0732">Signal</keyword>
<organism evidence="5 6">
    <name type="scientific">Periconia macrospinosa</name>
    <dbReference type="NCBI Taxonomy" id="97972"/>
    <lineage>
        <taxon>Eukaryota</taxon>
        <taxon>Fungi</taxon>
        <taxon>Dikarya</taxon>
        <taxon>Ascomycota</taxon>
        <taxon>Pezizomycotina</taxon>
        <taxon>Dothideomycetes</taxon>
        <taxon>Pleosporomycetidae</taxon>
        <taxon>Pleosporales</taxon>
        <taxon>Massarineae</taxon>
        <taxon>Periconiaceae</taxon>
        <taxon>Periconia</taxon>
    </lineage>
</organism>
<name>A0A2V1DLF7_9PLEO</name>
<accession>A0A2V1DLF7</accession>
<feature type="chain" id="PRO_5015981805" evidence="2">
    <location>
        <begin position="18"/>
        <end position="769"/>
    </location>
</feature>
<dbReference type="PANTHER" id="PTHR37049:SF4">
    <property type="entry name" value="RHODANESE DOMAIN-CONTAINING PROTEIN"/>
    <property type="match status" value="1"/>
</dbReference>
<dbReference type="STRING" id="97972.A0A2V1DLF7"/>
<dbReference type="InterPro" id="IPR005151">
    <property type="entry name" value="Tail-specific_protease"/>
</dbReference>
<dbReference type="Pfam" id="PF03572">
    <property type="entry name" value="Peptidase_S41"/>
    <property type="match status" value="1"/>
</dbReference>
<evidence type="ECO:0000313" key="5">
    <source>
        <dbReference type="EMBL" id="PVH98463.1"/>
    </source>
</evidence>
<evidence type="ECO:0000313" key="6">
    <source>
        <dbReference type="Proteomes" id="UP000244855"/>
    </source>
</evidence>
<sequence>MKLSVFALATVVASVAATPVAPAAPRPAQHLSPMRPRQGTNSTEPPCARVSQAIYSQPSTSLTTQVPAKLAYDCLQSIPVNVSSAKTLLAEMPTYINWQSTLTALKNPPAEYAEKVQPPLDVLGGLQKISAALDAGEFTSEYDFGWALYTLIQSAHDGHFTYVPDTVSSFFTWGRRVPLVSVSEDGEKLPAIFAFQDVLGLQFKNISYTPSPVTQIDGVSATEFLENWSQFGSLQDRDALYNNVFYELAQVSLGSDGSGTGTFTGGGRGRFAYPGATTTLTFANGTSYTMENYANVWQTFRGIQTGEDLASKFLTYTASAASAASVASTKTIHTAAGDDNPQTPEMPGYPVPVVAGPAGIINGYYIEGSGHEDVAVLQINNFVNSDYYEEPFQQTSQQFFAKALADGKTKLIIDVQANGGGTILQGYDLFKQLFPSLDPYGANRWRYTEGADLIGQAYSAYIADAPRRESGNYTLTSAQVSSFDYHTDMTVDGKPFSSWEEKVGPHEVNGDEYTTLARWNLSDPLIHYFGGINITGYGPLSNVTGPAKFKPESIVLLTDGYCASTCSIFSEFMTKQGGVKTIALGGRSNRNKVQAVGGVKGVNSLSWSYIQAAAENARDLAPPSLKEKINSSVLATEYTKNLVFNRAATSPNLNVRDGVALNDDSGTALQFIYQEADCRLYYTPEMTVDATSVWKAAADAQWSNSGKCVDRDGSGSEKRSNDVFPTTTKLVANRLKIAQAAALQQYEAFERSFKLETVCNKERAGWMKP</sequence>
<dbReference type="GO" id="GO:0006508">
    <property type="term" value="P:proteolysis"/>
    <property type="evidence" value="ECO:0007669"/>
    <property type="project" value="InterPro"/>
</dbReference>
<feature type="domain" description="CPAF-like PDZ" evidence="4">
    <location>
        <begin position="172"/>
        <end position="300"/>
    </location>
</feature>
<dbReference type="InterPro" id="IPR056186">
    <property type="entry name" value="PDZ_CPAF-rel"/>
</dbReference>
<reference evidence="5 6" key="1">
    <citation type="journal article" date="2018" name="Sci. Rep.">
        <title>Comparative genomics provides insights into the lifestyle and reveals functional heterogeneity of dark septate endophytic fungi.</title>
        <authorList>
            <person name="Knapp D.G."/>
            <person name="Nemeth J.B."/>
            <person name="Barry K."/>
            <person name="Hainaut M."/>
            <person name="Henrissat B."/>
            <person name="Johnson J."/>
            <person name="Kuo A."/>
            <person name="Lim J.H.P."/>
            <person name="Lipzen A."/>
            <person name="Nolan M."/>
            <person name="Ohm R.A."/>
            <person name="Tamas L."/>
            <person name="Grigoriev I.V."/>
            <person name="Spatafora J.W."/>
            <person name="Nagy L.G."/>
            <person name="Kovacs G.M."/>
        </authorList>
    </citation>
    <scope>NUCLEOTIDE SEQUENCE [LARGE SCALE GENOMIC DNA]</scope>
    <source>
        <strain evidence="5 6">DSE2036</strain>
    </source>
</reference>
<gene>
    <name evidence="5" type="ORF">DM02DRAFT_729888</name>
</gene>
<dbReference type="OrthoDB" id="27214at2759"/>
<dbReference type="Pfam" id="PF23658">
    <property type="entry name" value="PDZ_CPAF_rel"/>
    <property type="match status" value="1"/>
</dbReference>
<dbReference type="EMBL" id="KZ805413">
    <property type="protein sequence ID" value="PVH98463.1"/>
    <property type="molecule type" value="Genomic_DNA"/>
</dbReference>
<feature type="region of interest" description="Disordered" evidence="1">
    <location>
        <begin position="22"/>
        <end position="46"/>
    </location>
</feature>
<feature type="domain" description="Tail specific protease" evidence="3">
    <location>
        <begin position="373"/>
        <end position="581"/>
    </location>
</feature>
<proteinExistence type="predicted"/>
<dbReference type="PANTHER" id="PTHR37049">
    <property type="entry name" value="PEPTIDASE S41 FAMILY PROTEIN"/>
    <property type="match status" value="1"/>
</dbReference>
<evidence type="ECO:0000259" key="4">
    <source>
        <dbReference type="Pfam" id="PF23658"/>
    </source>
</evidence>
<dbReference type="InterPro" id="IPR052766">
    <property type="entry name" value="S41A_metabolite_peptidase"/>
</dbReference>
<keyword evidence="6" id="KW-1185">Reference proteome</keyword>
<dbReference type="Gene3D" id="3.90.226.10">
    <property type="entry name" value="2-enoyl-CoA Hydratase, Chain A, domain 1"/>
    <property type="match status" value="1"/>
</dbReference>